<proteinExistence type="predicted"/>
<gene>
    <name evidence="2" type="ORF">RRG08_061947</name>
</gene>
<sequence>MRSNLYPHIAQSATESVFLFFNLPTLTTRPSGSYTVGIKLAIKPGHPYSCHQTNNTLLAGPFASNTVGIKLRNLYRLDHPAINTVGIKLPTLYQLDHLPVTQLSPTTNTLPTGPSASNTVVTNYEHSTD</sequence>
<dbReference type="EMBL" id="JAWDGP010003871">
    <property type="protein sequence ID" value="KAK3769970.1"/>
    <property type="molecule type" value="Genomic_DNA"/>
</dbReference>
<organism evidence="2 3">
    <name type="scientific">Elysia crispata</name>
    <name type="common">lettuce slug</name>
    <dbReference type="NCBI Taxonomy" id="231223"/>
    <lineage>
        <taxon>Eukaryota</taxon>
        <taxon>Metazoa</taxon>
        <taxon>Spiralia</taxon>
        <taxon>Lophotrochozoa</taxon>
        <taxon>Mollusca</taxon>
        <taxon>Gastropoda</taxon>
        <taxon>Heterobranchia</taxon>
        <taxon>Euthyneura</taxon>
        <taxon>Panpulmonata</taxon>
        <taxon>Sacoglossa</taxon>
        <taxon>Placobranchoidea</taxon>
        <taxon>Plakobranchidae</taxon>
        <taxon>Elysia</taxon>
    </lineage>
</organism>
<protein>
    <submittedName>
        <fullName evidence="2">Uncharacterized protein</fullName>
    </submittedName>
</protein>
<reference evidence="2" key="1">
    <citation type="journal article" date="2023" name="G3 (Bethesda)">
        <title>A reference genome for the long-term kleptoplast-retaining sea slug Elysia crispata morphotype clarki.</title>
        <authorList>
            <person name="Eastman K.E."/>
            <person name="Pendleton A.L."/>
            <person name="Shaikh M.A."/>
            <person name="Suttiyut T."/>
            <person name="Ogas R."/>
            <person name="Tomko P."/>
            <person name="Gavelis G."/>
            <person name="Widhalm J.R."/>
            <person name="Wisecaver J.H."/>
        </authorList>
    </citation>
    <scope>NUCLEOTIDE SEQUENCE</scope>
    <source>
        <strain evidence="2">ECLA1</strain>
    </source>
</reference>
<evidence type="ECO:0000256" key="1">
    <source>
        <dbReference type="SAM" id="MobiDB-lite"/>
    </source>
</evidence>
<evidence type="ECO:0000313" key="3">
    <source>
        <dbReference type="Proteomes" id="UP001283361"/>
    </source>
</evidence>
<dbReference type="Proteomes" id="UP001283361">
    <property type="component" value="Unassembled WGS sequence"/>
</dbReference>
<feature type="region of interest" description="Disordered" evidence="1">
    <location>
        <begin position="105"/>
        <end position="129"/>
    </location>
</feature>
<dbReference type="AlphaFoldDB" id="A0AAE0ZIM6"/>
<comment type="caution">
    <text evidence="2">The sequence shown here is derived from an EMBL/GenBank/DDBJ whole genome shotgun (WGS) entry which is preliminary data.</text>
</comment>
<accession>A0AAE0ZIM6</accession>
<evidence type="ECO:0000313" key="2">
    <source>
        <dbReference type="EMBL" id="KAK3769970.1"/>
    </source>
</evidence>
<keyword evidence="3" id="KW-1185">Reference proteome</keyword>
<name>A0AAE0ZIM6_9GAST</name>